<feature type="region of interest" description="Disordered" evidence="1">
    <location>
        <begin position="329"/>
        <end position="517"/>
    </location>
</feature>
<evidence type="ECO:0000256" key="3">
    <source>
        <dbReference type="SAM" id="SignalP"/>
    </source>
</evidence>
<feature type="compositionally biased region" description="Low complexity" evidence="1">
    <location>
        <begin position="345"/>
        <end position="499"/>
    </location>
</feature>
<dbReference type="NCBIfam" id="TIGR04215">
    <property type="entry name" value="choice_anch_A"/>
    <property type="match status" value="1"/>
</dbReference>
<feature type="domain" description="Choice-of-anchor A" evidence="4">
    <location>
        <begin position="62"/>
        <end position="312"/>
    </location>
</feature>
<keyword evidence="6" id="KW-1185">Reference proteome</keyword>
<keyword evidence="3" id="KW-0732">Signal</keyword>
<keyword evidence="2" id="KW-0472">Membrane</keyword>
<feature type="transmembrane region" description="Helical" evidence="2">
    <location>
        <begin position="526"/>
        <end position="547"/>
    </location>
</feature>
<name>A0ABV7QD45_9PSEU</name>
<dbReference type="Proteomes" id="UP001595764">
    <property type="component" value="Unassembled WGS sequence"/>
</dbReference>
<keyword evidence="2" id="KW-1133">Transmembrane helix</keyword>
<sequence>MRARKMAVVGGALAAAVCAVAFVAGPGASAAQLPGGLGPCVGDACPGKYPPVNNGPFAGRDNGINVFAGGDFLVREGAAEAEGRVVVLGGFDMNKRAGGSAIYNVGIAGVGSRVPPPDGGDFLTTGKNVTVAPNQRLLADDGVVRYGGTVTGTVTGTLKQDPNAADPYKQLRPQLQEASTCYGKSAATGTAKNEGYRTLFTGDGKSALQVFNVDFDLTGPGGGMQGLEFAGIPAGATVLVNLVGGNRVINTYTGDLADQDPINHLREKLLWNFPDASKVKIAGQAQFQGSVLVGNPSSDTTVTASGTNGRFFTAGNLLHTSEGAAGGQEFHAYPFNGDLPDCAGPTTTPTTPTSTTSTSTTSSTTTSSTTTSTEPTSTTTSSTSSTEPTSSTTTSTSSTEPTSSTTSTTSTSSTTTEPTSTTSSSTSSSSATSTTSSSSATSSSTTPGPSGTSSSTAPTSSTSSSATSSSSQPTSSASSTSPTTSTSSSEAPAPITTTSDNSGGVAPGTGPSDQGPLASTGADIRGYLIGGGALLLIGGALVAAVAVRRKRS</sequence>
<keyword evidence="2" id="KW-0812">Transmembrane</keyword>
<evidence type="ECO:0000256" key="2">
    <source>
        <dbReference type="SAM" id="Phobius"/>
    </source>
</evidence>
<feature type="signal peptide" evidence="3">
    <location>
        <begin position="1"/>
        <end position="30"/>
    </location>
</feature>
<dbReference type="Pfam" id="PF20597">
    <property type="entry name" value="pAdhesive_15"/>
    <property type="match status" value="1"/>
</dbReference>
<evidence type="ECO:0000259" key="4">
    <source>
        <dbReference type="Pfam" id="PF20597"/>
    </source>
</evidence>
<dbReference type="InterPro" id="IPR026588">
    <property type="entry name" value="Choice_anch_A"/>
</dbReference>
<comment type="caution">
    <text evidence="5">The sequence shown here is derived from an EMBL/GenBank/DDBJ whole genome shotgun (WGS) entry which is preliminary data.</text>
</comment>
<reference evidence="6" key="1">
    <citation type="journal article" date="2019" name="Int. J. Syst. Evol. Microbiol.">
        <title>The Global Catalogue of Microorganisms (GCM) 10K type strain sequencing project: providing services to taxonomists for standard genome sequencing and annotation.</title>
        <authorList>
            <consortium name="The Broad Institute Genomics Platform"/>
            <consortium name="The Broad Institute Genome Sequencing Center for Infectious Disease"/>
            <person name="Wu L."/>
            <person name="Ma J."/>
        </authorList>
    </citation>
    <scope>NUCLEOTIDE SEQUENCE [LARGE SCALE GENOMIC DNA]</scope>
    <source>
        <strain evidence="6">CGMCC 4.7682</strain>
    </source>
</reference>
<protein>
    <submittedName>
        <fullName evidence="5">Choice-of-anchor A family protein</fullName>
    </submittedName>
</protein>
<evidence type="ECO:0000313" key="6">
    <source>
        <dbReference type="Proteomes" id="UP001595764"/>
    </source>
</evidence>
<dbReference type="EMBL" id="JBHRWI010000007">
    <property type="protein sequence ID" value="MFC3509799.1"/>
    <property type="molecule type" value="Genomic_DNA"/>
</dbReference>
<dbReference type="RefSeq" id="WP_377870435.1">
    <property type="nucleotide sequence ID" value="NZ_JBHMAY010000022.1"/>
</dbReference>
<organism evidence="5 6">
    <name type="scientific">Amycolatopsis halotolerans</name>
    <dbReference type="NCBI Taxonomy" id="330083"/>
    <lineage>
        <taxon>Bacteria</taxon>
        <taxon>Bacillati</taxon>
        <taxon>Actinomycetota</taxon>
        <taxon>Actinomycetes</taxon>
        <taxon>Pseudonocardiales</taxon>
        <taxon>Pseudonocardiaceae</taxon>
        <taxon>Amycolatopsis</taxon>
    </lineage>
</organism>
<gene>
    <name evidence="5" type="ORF">ACFORO_06460</name>
</gene>
<accession>A0ABV7QD45</accession>
<proteinExistence type="predicted"/>
<evidence type="ECO:0000313" key="5">
    <source>
        <dbReference type="EMBL" id="MFC3509799.1"/>
    </source>
</evidence>
<evidence type="ECO:0000256" key="1">
    <source>
        <dbReference type="SAM" id="MobiDB-lite"/>
    </source>
</evidence>
<feature type="chain" id="PRO_5045416396" evidence="3">
    <location>
        <begin position="31"/>
        <end position="552"/>
    </location>
</feature>